<proteinExistence type="predicted"/>
<gene>
    <name evidence="2" type="ORF">M2272_005030</name>
</gene>
<evidence type="ECO:0000259" key="1">
    <source>
        <dbReference type="Pfam" id="PF11716"/>
    </source>
</evidence>
<comment type="caution">
    <text evidence="2">The sequence shown here is derived from an EMBL/GenBank/DDBJ whole genome shotgun (WGS) entry which is preliminary data.</text>
</comment>
<reference evidence="2 3" key="1">
    <citation type="submission" date="2023-04" db="EMBL/GenBank/DDBJ databases">
        <title>Forest soil microbial communities from Buena Vista Peninsula, Colon Province, Panama.</title>
        <authorList>
            <person name="Bouskill N."/>
        </authorList>
    </citation>
    <scope>NUCLEOTIDE SEQUENCE [LARGE SCALE GENOMIC DNA]</scope>
    <source>
        <strain evidence="2 3">AC80</strain>
    </source>
</reference>
<dbReference type="EMBL" id="JARXVE010000010">
    <property type="protein sequence ID" value="MDH6198371.1"/>
    <property type="molecule type" value="Genomic_DNA"/>
</dbReference>
<dbReference type="Gene3D" id="1.20.120.450">
    <property type="entry name" value="dinb family like domain"/>
    <property type="match status" value="1"/>
</dbReference>
<dbReference type="Pfam" id="PF11716">
    <property type="entry name" value="MDMPI_N"/>
    <property type="match status" value="1"/>
</dbReference>
<dbReference type="SUPFAM" id="SSF109854">
    <property type="entry name" value="DinB/YfiT-like putative metalloenzymes"/>
    <property type="match status" value="1"/>
</dbReference>
<feature type="domain" description="Mycothiol-dependent maleylpyruvate isomerase metal-binding" evidence="1">
    <location>
        <begin position="19"/>
        <end position="162"/>
    </location>
</feature>
<name>A0ABT6L5Z9_9MYCO</name>
<evidence type="ECO:0000313" key="3">
    <source>
        <dbReference type="Proteomes" id="UP001160130"/>
    </source>
</evidence>
<keyword evidence="3" id="KW-1185">Reference proteome</keyword>
<protein>
    <submittedName>
        <fullName evidence="2">Uncharacterized protein (TIGR03083 family)</fullName>
    </submittedName>
</protein>
<sequence length="213" mass="22068">MGQDRGVMTAPGSLDVFASAAYAFARLVRTLPAESFDGPGLGEWDLRALVGHASRSLITVSTYLQAPAQTADLAGPVEYYTAMRGLMSDAGVEGIIERGRQAGRDLGSDPVAAVEALVTQALADVDEAGDPLITVIGGFGIRLSDYLPTRVFELAVHSLDIARATGVSADLPAEVLEAASVLATRIAVASGEGETVLLALTGRAQLPRVFSVT</sequence>
<dbReference type="InterPro" id="IPR024344">
    <property type="entry name" value="MDMPI_metal-binding"/>
</dbReference>
<dbReference type="RefSeq" id="WP_372517163.1">
    <property type="nucleotide sequence ID" value="NZ_JARXVE010000010.1"/>
</dbReference>
<evidence type="ECO:0000313" key="2">
    <source>
        <dbReference type="EMBL" id="MDH6198371.1"/>
    </source>
</evidence>
<dbReference type="Proteomes" id="UP001160130">
    <property type="component" value="Unassembled WGS sequence"/>
</dbReference>
<organism evidence="2 3">
    <name type="scientific">Mycolicibacterium frederiksbergense</name>
    <dbReference type="NCBI Taxonomy" id="117567"/>
    <lineage>
        <taxon>Bacteria</taxon>
        <taxon>Bacillati</taxon>
        <taxon>Actinomycetota</taxon>
        <taxon>Actinomycetes</taxon>
        <taxon>Mycobacteriales</taxon>
        <taxon>Mycobacteriaceae</taxon>
        <taxon>Mycolicibacterium</taxon>
    </lineage>
</organism>
<dbReference type="InterPro" id="IPR034660">
    <property type="entry name" value="DinB/YfiT-like"/>
</dbReference>
<accession>A0ABT6L5Z9</accession>